<dbReference type="AlphaFoldDB" id="A0A1H2WAV0"/>
<protein>
    <submittedName>
        <fullName evidence="2">Uncharacterized protein</fullName>
    </submittedName>
</protein>
<organism evidence="2 3">
    <name type="scientific">Thiocapsa roseopersicina</name>
    <dbReference type="NCBI Taxonomy" id="1058"/>
    <lineage>
        <taxon>Bacteria</taxon>
        <taxon>Pseudomonadati</taxon>
        <taxon>Pseudomonadota</taxon>
        <taxon>Gammaproteobacteria</taxon>
        <taxon>Chromatiales</taxon>
        <taxon>Chromatiaceae</taxon>
        <taxon>Thiocapsa</taxon>
    </lineage>
</organism>
<feature type="region of interest" description="Disordered" evidence="1">
    <location>
        <begin position="93"/>
        <end position="146"/>
    </location>
</feature>
<gene>
    <name evidence="2" type="ORF">SAMN05421783_108121</name>
</gene>
<evidence type="ECO:0000256" key="1">
    <source>
        <dbReference type="SAM" id="MobiDB-lite"/>
    </source>
</evidence>
<reference evidence="3" key="1">
    <citation type="submission" date="2016-10" db="EMBL/GenBank/DDBJ databases">
        <authorList>
            <person name="Varghese N."/>
            <person name="Submissions S."/>
        </authorList>
    </citation>
    <scope>NUCLEOTIDE SEQUENCE [LARGE SCALE GENOMIC DNA]</scope>
    <source>
        <strain evidence="3">DSM 217</strain>
    </source>
</reference>
<name>A0A1H2WAV0_THIRO</name>
<keyword evidence="3" id="KW-1185">Reference proteome</keyword>
<proteinExistence type="predicted"/>
<evidence type="ECO:0000313" key="2">
    <source>
        <dbReference type="EMBL" id="SDW77752.1"/>
    </source>
</evidence>
<sequence>MPALALQNSDALQLILEPDFRAITITLEQDLFCLADDQKLLTTENTSLTSPVCSSSHGKQDLGWHINKILPNLHTPCCLTRTANTDRRLNRITFDGRLNSSSRPSDQQARSNRLRPRAQKSNFAPKGNKGRQPYARSTKVSGKFLQ</sequence>
<dbReference type="Proteomes" id="UP000198816">
    <property type="component" value="Unassembled WGS sequence"/>
</dbReference>
<feature type="compositionally biased region" description="Polar residues" evidence="1">
    <location>
        <begin position="98"/>
        <end position="111"/>
    </location>
</feature>
<dbReference type="EMBL" id="FNNZ01000008">
    <property type="protein sequence ID" value="SDW77752.1"/>
    <property type="molecule type" value="Genomic_DNA"/>
</dbReference>
<accession>A0A1H2WAV0</accession>
<evidence type="ECO:0000313" key="3">
    <source>
        <dbReference type="Proteomes" id="UP000198816"/>
    </source>
</evidence>